<dbReference type="InterPro" id="IPR002641">
    <property type="entry name" value="PNPLA_dom"/>
</dbReference>
<feature type="short sequence motif" description="DGA/G" evidence="4">
    <location>
        <begin position="208"/>
        <end position="210"/>
    </location>
</feature>
<comment type="function">
    <text evidence="5">Lipolytic acyl hydrolase (LAH).</text>
</comment>
<dbReference type="GO" id="GO:0016042">
    <property type="term" value="P:lipid catabolic process"/>
    <property type="evidence" value="ECO:0007669"/>
    <property type="project" value="UniProtKB-UniRule"/>
</dbReference>
<keyword evidence="1 4" id="KW-0378">Hydrolase</keyword>
<dbReference type="Proteomes" id="UP000232323">
    <property type="component" value="Unassembled WGS sequence"/>
</dbReference>
<dbReference type="GO" id="GO:0052689">
    <property type="term" value="F:carboxylic ester hydrolase activity"/>
    <property type="evidence" value="ECO:0007669"/>
    <property type="project" value="UniProtKB-ARBA"/>
</dbReference>
<evidence type="ECO:0000313" key="7">
    <source>
        <dbReference type="EMBL" id="GAX86582.1"/>
    </source>
</evidence>
<name>A0A250XUH9_9CHLO</name>
<dbReference type="Gene3D" id="3.40.1090.10">
    <property type="entry name" value="Cytosolic phospholipase A2 catalytic domain"/>
    <property type="match status" value="2"/>
</dbReference>
<evidence type="ECO:0000256" key="4">
    <source>
        <dbReference type="PROSITE-ProRule" id="PRU01161"/>
    </source>
</evidence>
<protein>
    <recommendedName>
        <fullName evidence="5">Patatin</fullName>
        <ecNumber evidence="5">3.1.1.-</ecNumber>
    </recommendedName>
</protein>
<gene>
    <name evidence="7" type="ORF">CEUSTIGMA_g13990.t1</name>
</gene>
<proteinExistence type="inferred from homology"/>
<evidence type="ECO:0000256" key="1">
    <source>
        <dbReference type="ARBA" id="ARBA00022801"/>
    </source>
</evidence>
<dbReference type="PANTHER" id="PTHR14226:SF29">
    <property type="entry name" value="NEUROPATHY TARGET ESTERASE SWS"/>
    <property type="match status" value="1"/>
</dbReference>
<dbReference type="Pfam" id="PF01734">
    <property type="entry name" value="Patatin"/>
    <property type="match status" value="1"/>
</dbReference>
<dbReference type="SUPFAM" id="SSF52151">
    <property type="entry name" value="FabD/lysophospholipase-like"/>
    <property type="match status" value="1"/>
</dbReference>
<evidence type="ECO:0000259" key="6">
    <source>
        <dbReference type="PROSITE" id="PS51635"/>
    </source>
</evidence>
<dbReference type="AlphaFoldDB" id="A0A250XUH9"/>
<reference evidence="7 8" key="1">
    <citation type="submission" date="2017-08" db="EMBL/GenBank/DDBJ databases">
        <title>Acidophilic green algal genome provides insights into adaptation to an acidic environment.</title>
        <authorList>
            <person name="Hirooka S."/>
            <person name="Hirose Y."/>
            <person name="Kanesaki Y."/>
            <person name="Higuchi S."/>
            <person name="Fujiwara T."/>
            <person name="Onuma R."/>
            <person name="Era A."/>
            <person name="Ohbayashi R."/>
            <person name="Uzuka A."/>
            <person name="Nozaki H."/>
            <person name="Yoshikawa H."/>
            <person name="Miyagishima S.Y."/>
        </authorList>
    </citation>
    <scope>NUCLEOTIDE SEQUENCE [LARGE SCALE GENOMIC DNA]</scope>
    <source>
        <strain evidence="7 8">NIES-2499</strain>
    </source>
</reference>
<comment type="caution">
    <text evidence="4">Lacks conserved residue(s) required for the propagation of feature annotation.</text>
</comment>
<feature type="domain" description="PNPLA" evidence="6">
    <location>
        <begin position="59"/>
        <end position="221"/>
    </location>
</feature>
<feature type="active site" description="Proton acceptor" evidence="4">
    <location>
        <position position="208"/>
    </location>
</feature>
<comment type="similarity">
    <text evidence="5">Belongs to the patatin family.</text>
</comment>
<dbReference type="STRING" id="1157962.A0A250XUH9"/>
<dbReference type="EC" id="3.1.1.-" evidence="5"/>
<evidence type="ECO:0000256" key="2">
    <source>
        <dbReference type="ARBA" id="ARBA00022963"/>
    </source>
</evidence>
<organism evidence="7 8">
    <name type="scientific">Chlamydomonas eustigma</name>
    <dbReference type="NCBI Taxonomy" id="1157962"/>
    <lineage>
        <taxon>Eukaryota</taxon>
        <taxon>Viridiplantae</taxon>
        <taxon>Chlorophyta</taxon>
        <taxon>core chlorophytes</taxon>
        <taxon>Chlorophyceae</taxon>
        <taxon>CS clade</taxon>
        <taxon>Chlamydomonadales</taxon>
        <taxon>Chlamydomonadaceae</taxon>
        <taxon>Chlamydomonas</taxon>
    </lineage>
</organism>
<keyword evidence="8" id="KW-1185">Reference proteome</keyword>
<comment type="domain">
    <text evidence="5">The nitrogen atoms of the two glycine residues in the GGXR motif define the oxyanion hole, and stabilize the oxyanion that forms during the nucleophilic attack by the catalytic serine during substrate cleavage.</text>
</comment>
<comment type="caution">
    <text evidence="7">The sequence shown here is derived from an EMBL/GenBank/DDBJ whole genome shotgun (WGS) entry which is preliminary data.</text>
</comment>
<sequence length="328" mass="34853">MAMNAYSRIKSASLASSSPRCVLGSGQYLDGRHLQSEMKLLSSRNRYAPVTGGSNYIDLVLSSGFLAFANHSGFLSAVEDAGLKVAGIMGTSAGALAGSLYCAGYTPRQVASELSRDAPIKLLNPSHAPWKGGLLSLDPVVERLRGLLPATFEELEKEFAVGVVDAQGRHILIDKGPLPEAVAASAAIPLIFQGVHIPGYGQQNPFKDGGVVDRVGLKAWRDRRRSQLASAGRQHEGGRLPPCLVHVIKRSSPFSGQDSVGATGEANVTVVHSPKSGVNFFSLGDFEQDMAKAARRTKLQVETLKTGSKLQPKGIDRKQLALTSQSSH</sequence>
<dbReference type="OrthoDB" id="566541at2759"/>
<dbReference type="PROSITE" id="PS51635">
    <property type="entry name" value="PNPLA"/>
    <property type="match status" value="1"/>
</dbReference>
<feature type="short sequence motif" description="GXSXG" evidence="4">
    <location>
        <begin position="90"/>
        <end position="94"/>
    </location>
</feature>
<evidence type="ECO:0000256" key="5">
    <source>
        <dbReference type="RuleBase" id="RU361262"/>
    </source>
</evidence>
<feature type="active site" description="Nucleophile" evidence="4">
    <location>
        <position position="92"/>
    </location>
</feature>
<evidence type="ECO:0000256" key="3">
    <source>
        <dbReference type="ARBA" id="ARBA00023098"/>
    </source>
</evidence>
<evidence type="ECO:0000313" key="8">
    <source>
        <dbReference type="Proteomes" id="UP000232323"/>
    </source>
</evidence>
<accession>A0A250XUH9</accession>
<keyword evidence="3 4" id="KW-0443">Lipid metabolism</keyword>
<dbReference type="PANTHER" id="PTHR14226">
    <property type="entry name" value="NEUROPATHY TARGET ESTERASE/SWISS CHEESE D.MELANOGASTER"/>
    <property type="match status" value="1"/>
</dbReference>
<dbReference type="EMBL" id="BEGY01000378">
    <property type="protein sequence ID" value="GAX86582.1"/>
    <property type="molecule type" value="Genomic_DNA"/>
</dbReference>
<dbReference type="InterPro" id="IPR050301">
    <property type="entry name" value="NTE"/>
</dbReference>
<dbReference type="InterPro" id="IPR016035">
    <property type="entry name" value="Acyl_Trfase/lysoPLipase"/>
</dbReference>
<keyword evidence="2 4" id="KW-0442">Lipid degradation</keyword>
<dbReference type="GO" id="GO:0016298">
    <property type="term" value="F:lipase activity"/>
    <property type="evidence" value="ECO:0007669"/>
    <property type="project" value="UniProtKB-ARBA"/>
</dbReference>